<dbReference type="CDD" id="cd20071">
    <property type="entry name" value="SET_SMYD"/>
    <property type="match status" value="1"/>
</dbReference>
<proteinExistence type="predicted"/>
<dbReference type="SMART" id="SM00317">
    <property type="entry name" value="SET"/>
    <property type="match status" value="1"/>
</dbReference>
<evidence type="ECO:0000313" key="4">
    <source>
        <dbReference type="Proteomes" id="UP000724874"/>
    </source>
</evidence>
<comment type="caution">
    <text evidence="3">The sequence shown here is derived from an EMBL/GenBank/DDBJ whole genome shotgun (WGS) entry which is preliminary data.</text>
</comment>
<organism evidence="3 4">
    <name type="scientific">Gymnopilus junonius</name>
    <name type="common">Spectacular rustgill mushroom</name>
    <name type="synonym">Gymnopilus spectabilis subsp. junonius</name>
    <dbReference type="NCBI Taxonomy" id="109634"/>
    <lineage>
        <taxon>Eukaryota</taxon>
        <taxon>Fungi</taxon>
        <taxon>Dikarya</taxon>
        <taxon>Basidiomycota</taxon>
        <taxon>Agaricomycotina</taxon>
        <taxon>Agaricomycetes</taxon>
        <taxon>Agaricomycetidae</taxon>
        <taxon>Agaricales</taxon>
        <taxon>Agaricineae</taxon>
        <taxon>Hymenogastraceae</taxon>
        <taxon>Gymnopilus</taxon>
    </lineage>
</organism>
<feature type="region of interest" description="Disordered" evidence="1">
    <location>
        <begin position="1"/>
        <end position="50"/>
    </location>
</feature>
<evidence type="ECO:0000256" key="1">
    <source>
        <dbReference type="SAM" id="MobiDB-lite"/>
    </source>
</evidence>
<sequence>MTRSKSKAKAKKRASLPGNSAPSSSSSKQKQKTPSASPPDPSAADAASLPELGTTAEMLKEYLVDRIMALKDDKKFCESLKQQKSTEELKELFYGVAALAMLSADSEISVPSAFSAQATAGPSKRSKLPKTPFTIPEGYKSKITMAAGHRLEIDYPAGTMLFTTIPSRNITDPLDPDGHSEFWCDAATKGKIVNAPGYLKPIPKPRSSGSSSPAYIVKATPTKGLGVFATKDIQMGELIFAERPLLVVPRGNHKVVQMLNLDLDLDLALDLDDEKHKEMVMLEWEKQLEVAVGRMLKKDREAFMELANSHTGEQGDGSGPILGIVRTNGFSMSGKVFDGEKLWDDGANGYSGIVKIGSRINHSCIPNIDVDFSLSSFSFQFIARADIKAGQELFYSYTNIEQPTAERQSSLLLSYGFTCDCPACVYATPRIQQPARGVRPSRYGVGGHASSPRVDFKQ</sequence>
<dbReference type="SUPFAM" id="SSF82199">
    <property type="entry name" value="SET domain"/>
    <property type="match status" value="1"/>
</dbReference>
<dbReference type="InterPro" id="IPR001214">
    <property type="entry name" value="SET_dom"/>
</dbReference>
<keyword evidence="4" id="KW-1185">Reference proteome</keyword>
<feature type="domain" description="SET" evidence="2">
    <location>
        <begin position="213"/>
        <end position="398"/>
    </location>
</feature>
<dbReference type="AlphaFoldDB" id="A0A9P5N9T5"/>
<dbReference type="PANTHER" id="PTHR47332">
    <property type="entry name" value="SET DOMAIN-CONTAINING PROTEIN 5"/>
    <property type="match status" value="1"/>
</dbReference>
<dbReference type="PROSITE" id="PS50280">
    <property type="entry name" value="SET"/>
    <property type="match status" value="1"/>
</dbReference>
<dbReference type="Gene3D" id="2.170.270.10">
    <property type="entry name" value="SET domain"/>
    <property type="match status" value="2"/>
</dbReference>
<accession>A0A9P5N9T5</accession>
<protein>
    <recommendedName>
        <fullName evidence="2">SET domain-containing protein</fullName>
    </recommendedName>
</protein>
<feature type="compositionally biased region" description="Low complexity" evidence="1">
    <location>
        <begin position="20"/>
        <end position="35"/>
    </location>
</feature>
<dbReference type="InterPro" id="IPR053185">
    <property type="entry name" value="SET_domain_protein"/>
</dbReference>
<evidence type="ECO:0000259" key="2">
    <source>
        <dbReference type="PROSITE" id="PS50280"/>
    </source>
</evidence>
<feature type="compositionally biased region" description="Basic residues" evidence="1">
    <location>
        <begin position="1"/>
        <end position="14"/>
    </location>
</feature>
<dbReference type="PANTHER" id="PTHR47332:SF4">
    <property type="entry name" value="SET DOMAIN-CONTAINING PROTEIN 5"/>
    <property type="match status" value="1"/>
</dbReference>
<dbReference type="Pfam" id="PF00856">
    <property type="entry name" value="SET"/>
    <property type="match status" value="1"/>
</dbReference>
<gene>
    <name evidence="3" type="ORF">CPB84DRAFT_829058</name>
</gene>
<name>A0A9P5N9T5_GYMJU</name>
<dbReference type="InterPro" id="IPR046341">
    <property type="entry name" value="SET_dom_sf"/>
</dbReference>
<dbReference type="OrthoDB" id="5945798at2759"/>
<reference evidence="3" key="1">
    <citation type="submission" date="2020-11" db="EMBL/GenBank/DDBJ databases">
        <authorList>
            <consortium name="DOE Joint Genome Institute"/>
            <person name="Ahrendt S."/>
            <person name="Riley R."/>
            <person name="Andreopoulos W."/>
            <person name="LaButti K."/>
            <person name="Pangilinan J."/>
            <person name="Ruiz-duenas F.J."/>
            <person name="Barrasa J.M."/>
            <person name="Sanchez-Garcia M."/>
            <person name="Camarero S."/>
            <person name="Miyauchi S."/>
            <person name="Serrano A."/>
            <person name="Linde D."/>
            <person name="Babiker R."/>
            <person name="Drula E."/>
            <person name="Ayuso-Fernandez I."/>
            <person name="Pacheco R."/>
            <person name="Padilla G."/>
            <person name="Ferreira P."/>
            <person name="Barriuso J."/>
            <person name="Kellner H."/>
            <person name="Castanera R."/>
            <person name="Alfaro M."/>
            <person name="Ramirez L."/>
            <person name="Pisabarro A.G."/>
            <person name="Kuo A."/>
            <person name="Tritt A."/>
            <person name="Lipzen A."/>
            <person name="He G."/>
            <person name="Yan M."/>
            <person name="Ng V."/>
            <person name="Cullen D."/>
            <person name="Martin F."/>
            <person name="Rosso M.-N."/>
            <person name="Henrissat B."/>
            <person name="Hibbett D."/>
            <person name="Martinez A.T."/>
            <person name="Grigoriev I.V."/>
        </authorList>
    </citation>
    <scope>NUCLEOTIDE SEQUENCE</scope>
    <source>
        <strain evidence="3">AH 44721</strain>
    </source>
</reference>
<evidence type="ECO:0000313" key="3">
    <source>
        <dbReference type="EMBL" id="KAF8870749.1"/>
    </source>
</evidence>
<feature type="region of interest" description="Disordered" evidence="1">
    <location>
        <begin position="437"/>
        <end position="458"/>
    </location>
</feature>
<dbReference type="Proteomes" id="UP000724874">
    <property type="component" value="Unassembled WGS sequence"/>
</dbReference>
<dbReference type="EMBL" id="JADNYJ010000336">
    <property type="protein sequence ID" value="KAF8870749.1"/>
    <property type="molecule type" value="Genomic_DNA"/>
</dbReference>